<dbReference type="GO" id="GO:0006605">
    <property type="term" value="P:protein targeting"/>
    <property type="evidence" value="ECO:0007669"/>
    <property type="project" value="UniProtKB-UniRule"/>
</dbReference>
<dbReference type="InterPro" id="IPR048634">
    <property type="entry name" value="SecD_SecF_C"/>
</dbReference>
<feature type="transmembrane region" description="Helical" evidence="9">
    <location>
        <begin position="365"/>
        <end position="386"/>
    </location>
</feature>
<evidence type="ECO:0000256" key="6">
    <source>
        <dbReference type="ARBA" id="ARBA00022989"/>
    </source>
</evidence>
<dbReference type="GO" id="GO:0065002">
    <property type="term" value="P:intracellular protein transmembrane transport"/>
    <property type="evidence" value="ECO:0007669"/>
    <property type="project" value="UniProtKB-UniRule"/>
</dbReference>
<evidence type="ECO:0000259" key="11">
    <source>
        <dbReference type="Pfam" id="PF21760"/>
    </source>
</evidence>
<dbReference type="NCBIfam" id="TIGR01129">
    <property type="entry name" value="secD"/>
    <property type="match status" value="1"/>
</dbReference>
<dbReference type="Gene3D" id="3.30.1360.200">
    <property type="match status" value="1"/>
</dbReference>
<evidence type="ECO:0000313" key="13">
    <source>
        <dbReference type="EMBL" id="PIR90422.1"/>
    </source>
</evidence>
<evidence type="ECO:0000256" key="4">
    <source>
        <dbReference type="ARBA" id="ARBA00022692"/>
    </source>
</evidence>
<dbReference type="GO" id="GO:0015450">
    <property type="term" value="F:protein-transporting ATPase activity"/>
    <property type="evidence" value="ECO:0007669"/>
    <property type="project" value="InterPro"/>
</dbReference>
<reference evidence="14" key="1">
    <citation type="submission" date="2017-09" db="EMBL/GenBank/DDBJ databases">
        <title>Depth-based differentiation of microbial function through sediment-hosted aquifers and enrichment of novel symbionts in the deep terrestrial subsurface.</title>
        <authorList>
            <person name="Probst A.J."/>
            <person name="Ladd B."/>
            <person name="Jarett J.K."/>
            <person name="Geller-Mcgrath D.E."/>
            <person name="Sieber C.M.K."/>
            <person name="Emerson J.B."/>
            <person name="Anantharaman K."/>
            <person name="Thomas B.C."/>
            <person name="Malmstrom R."/>
            <person name="Stieglmeier M."/>
            <person name="Klingl A."/>
            <person name="Woyke T."/>
            <person name="Ryan C.M."/>
            <person name="Banfield J.F."/>
        </authorList>
    </citation>
    <scope>NUCLEOTIDE SEQUENCE [LARGE SCALE GENOMIC DNA]</scope>
</reference>
<evidence type="ECO:0000256" key="2">
    <source>
        <dbReference type="ARBA" id="ARBA00022448"/>
    </source>
</evidence>
<comment type="similarity">
    <text evidence="9">Belongs to the SecD/SecF family. SecD subfamily.</text>
</comment>
<keyword evidence="8 9" id="KW-0472">Membrane</keyword>
<keyword evidence="5 9" id="KW-0653">Protein transport</keyword>
<feature type="transmembrane region" description="Helical" evidence="9">
    <location>
        <begin position="316"/>
        <end position="334"/>
    </location>
</feature>
<keyword evidence="6 9" id="KW-1133">Transmembrane helix</keyword>
<evidence type="ECO:0000313" key="14">
    <source>
        <dbReference type="Proteomes" id="UP000230132"/>
    </source>
</evidence>
<evidence type="ECO:0000256" key="1">
    <source>
        <dbReference type="ARBA" id="ARBA00004651"/>
    </source>
</evidence>
<dbReference type="GO" id="GO:0043952">
    <property type="term" value="P:protein transport by the Sec complex"/>
    <property type="evidence" value="ECO:0007669"/>
    <property type="project" value="UniProtKB-UniRule"/>
</dbReference>
<comment type="subcellular location">
    <subcellularLocation>
        <location evidence="1 9">Cell membrane</location>
        <topology evidence="1 9">Multi-pass membrane protein</topology>
    </subcellularLocation>
</comment>
<dbReference type="PRINTS" id="PR00702">
    <property type="entry name" value="ACRIFLAVINRP"/>
</dbReference>
<dbReference type="GO" id="GO:0005886">
    <property type="term" value="C:plasma membrane"/>
    <property type="evidence" value="ECO:0007669"/>
    <property type="project" value="UniProtKB-SubCell"/>
</dbReference>
<dbReference type="Gene3D" id="3.30.70.3400">
    <property type="match status" value="1"/>
</dbReference>
<keyword evidence="3 9" id="KW-1003">Cell membrane</keyword>
<dbReference type="InterPro" id="IPR001036">
    <property type="entry name" value="Acrflvin-R"/>
</dbReference>
<gene>
    <name evidence="9 13" type="primary">secD</name>
    <name evidence="13" type="ORF">COU05_02145</name>
</gene>
<comment type="function">
    <text evidence="9">Part of the Sec protein translocase complex. Interacts with the SecYEG preprotein conducting channel. SecDF uses the proton motive force (PMF) to complete protein translocation after the ATP-dependent function of SecA.</text>
</comment>
<feature type="domain" description="Protein translocase subunit SecDF P1" evidence="11">
    <location>
        <begin position="94"/>
        <end position="153"/>
    </location>
</feature>
<sequence>MKQPARKKKYINLTIIAGIFLVVFNLTFPSYFNRGVLFFNTQTAKIPLVKVLSHLPQLPEKQFKLGLDLLGGSHLVYQADLSKVEVVEQAEAMEGLRDVIERRVNLFGVSEPVVTVQEAGGIYRLNVELAGVLDIKEAIKQIGKTPYLEFKTQKSEEETESILKRIEDLSQKSETDLTLDEKVEKLTLETGDPFFNQTDLTGRYLKKAEVGFEQNGIEPIVLIEFDSEGAELFKILTQENIGKRVAIYIDNSPVSAPVVNEAIMSGKAQISGGFTIDQAKELARNLSAGALPVPIELISQNTIGPSLGKISLLKSLRAAIFAFLLIALFMFCFYRLNGLLSVIALLLYGLVLLFLFKYIPITLTLAGIGGALLSIGMAVDANVLIFERFKEERKKEDNFLKNIEEAFKRAWPSIRDSNLTTLIIALIMFSFGASFVKGFALTLAIGIMVSMLTSMLATRVLMQAFTGIRLDKMMNNKTRIMTNN</sequence>
<dbReference type="NCBIfam" id="TIGR00916">
    <property type="entry name" value="2A0604s01"/>
    <property type="match status" value="1"/>
</dbReference>
<feature type="transmembrane region" description="Helical" evidence="9">
    <location>
        <begin position="339"/>
        <end position="359"/>
    </location>
</feature>
<evidence type="ECO:0000256" key="5">
    <source>
        <dbReference type="ARBA" id="ARBA00022927"/>
    </source>
</evidence>
<dbReference type="EMBL" id="PFAX01000025">
    <property type="protein sequence ID" value="PIR90422.1"/>
    <property type="molecule type" value="Genomic_DNA"/>
</dbReference>
<dbReference type="Pfam" id="PF22599">
    <property type="entry name" value="SecDF_P1_head"/>
    <property type="match status" value="1"/>
</dbReference>
<feature type="domain" description="Protein export membrane protein SecD/SecF C-terminal" evidence="10">
    <location>
        <begin position="295"/>
        <end position="461"/>
    </location>
</feature>
<keyword evidence="7 9" id="KW-0811">Translocation</keyword>
<dbReference type="InterPro" id="IPR054384">
    <property type="entry name" value="SecDF_P1_head"/>
</dbReference>
<accession>A0A2H0UU94</accession>
<keyword evidence="2 9" id="KW-0813">Transport</keyword>
<name>A0A2H0UU94_9BACT</name>
<evidence type="ECO:0000256" key="7">
    <source>
        <dbReference type="ARBA" id="ARBA00023010"/>
    </source>
</evidence>
<feature type="transmembrane region" description="Helical" evidence="9">
    <location>
        <begin position="12"/>
        <end position="32"/>
    </location>
</feature>
<evidence type="ECO:0000259" key="12">
    <source>
        <dbReference type="Pfam" id="PF22599"/>
    </source>
</evidence>
<dbReference type="InterPro" id="IPR005791">
    <property type="entry name" value="SecD"/>
</dbReference>
<dbReference type="SUPFAM" id="SSF82866">
    <property type="entry name" value="Multidrug efflux transporter AcrB transmembrane domain"/>
    <property type="match status" value="1"/>
</dbReference>
<proteinExistence type="inferred from homology"/>
<protein>
    <recommendedName>
        <fullName evidence="9">Protein translocase subunit SecD</fullName>
    </recommendedName>
</protein>
<dbReference type="PANTHER" id="PTHR30081">
    <property type="entry name" value="PROTEIN-EXPORT MEMBRANE PROTEIN SEC"/>
    <property type="match status" value="1"/>
</dbReference>
<dbReference type="Proteomes" id="UP000230132">
    <property type="component" value="Unassembled WGS sequence"/>
</dbReference>
<evidence type="ECO:0000259" key="10">
    <source>
        <dbReference type="Pfam" id="PF02355"/>
    </source>
</evidence>
<feature type="transmembrane region" description="Helical" evidence="9">
    <location>
        <begin position="442"/>
        <end position="462"/>
    </location>
</feature>
<comment type="subunit">
    <text evidence="9">Forms a complex with SecF. Part of the essential Sec protein translocation apparatus which comprises SecA, SecYEG and auxiliary proteins SecDF. Other proteins may also be involved.</text>
</comment>
<dbReference type="Pfam" id="PF02355">
    <property type="entry name" value="SecD_SecF_C"/>
    <property type="match status" value="1"/>
</dbReference>
<dbReference type="Gene3D" id="1.20.1640.10">
    <property type="entry name" value="Multidrug efflux transporter AcrB transmembrane domain"/>
    <property type="match status" value="1"/>
</dbReference>
<dbReference type="InterPro" id="IPR055344">
    <property type="entry name" value="SecD_SecF_C_bact"/>
</dbReference>
<dbReference type="PANTHER" id="PTHR30081:SF1">
    <property type="entry name" value="PROTEIN TRANSLOCASE SUBUNIT SECD"/>
    <property type="match status" value="1"/>
</dbReference>
<dbReference type="HAMAP" id="MF_01463_B">
    <property type="entry name" value="SecD_B"/>
    <property type="match status" value="1"/>
</dbReference>
<feature type="domain" description="SecDF P1 head subdomain" evidence="12">
    <location>
        <begin position="197"/>
        <end position="293"/>
    </location>
</feature>
<evidence type="ECO:0000256" key="8">
    <source>
        <dbReference type="ARBA" id="ARBA00023136"/>
    </source>
</evidence>
<comment type="caution">
    <text evidence="13">The sequence shown here is derived from an EMBL/GenBank/DDBJ whole genome shotgun (WGS) entry which is preliminary data.</text>
</comment>
<organism evidence="13 14">
    <name type="scientific">bacterium (Candidatus Gribaldobacteria) CG10_big_fil_rev_8_21_14_0_10_37_21</name>
    <dbReference type="NCBI Taxonomy" id="2014275"/>
    <lineage>
        <taxon>Bacteria</taxon>
        <taxon>Candidatus Gribaldobacteria</taxon>
    </lineage>
</organism>
<evidence type="ECO:0000256" key="3">
    <source>
        <dbReference type="ARBA" id="ARBA00022475"/>
    </source>
</evidence>
<feature type="transmembrane region" description="Helical" evidence="9">
    <location>
        <begin position="418"/>
        <end position="436"/>
    </location>
</feature>
<dbReference type="AlphaFoldDB" id="A0A2H0UU94"/>
<dbReference type="InterPro" id="IPR022813">
    <property type="entry name" value="SecD/SecF_arch_bac"/>
</dbReference>
<dbReference type="InterPro" id="IPR048631">
    <property type="entry name" value="SecD_1st"/>
</dbReference>
<keyword evidence="4 9" id="KW-0812">Transmembrane</keyword>
<dbReference type="Pfam" id="PF21760">
    <property type="entry name" value="SecD_1st"/>
    <property type="match status" value="1"/>
</dbReference>
<evidence type="ECO:0000256" key="9">
    <source>
        <dbReference type="HAMAP-Rule" id="MF_01463"/>
    </source>
</evidence>